<organism evidence="8 9">
    <name type="scientific">Brevibacillus choshinensis</name>
    <dbReference type="NCBI Taxonomy" id="54911"/>
    <lineage>
        <taxon>Bacteria</taxon>
        <taxon>Bacillati</taxon>
        <taxon>Bacillota</taxon>
        <taxon>Bacilli</taxon>
        <taxon>Bacillales</taxon>
        <taxon>Paenibacillaceae</taxon>
        <taxon>Brevibacillus</taxon>
    </lineage>
</organism>
<evidence type="ECO:0000256" key="5">
    <source>
        <dbReference type="ARBA" id="ARBA00023136"/>
    </source>
</evidence>
<gene>
    <name evidence="8" type="ORF">JNE38_25680</name>
</gene>
<feature type="transmembrane region" description="Helical" evidence="6">
    <location>
        <begin position="287"/>
        <end position="303"/>
    </location>
</feature>
<feature type="domain" description="Major facilitator superfamily (MFS) profile" evidence="7">
    <location>
        <begin position="17"/>
        <end position="402"/>
    </location>
</feature>
<feature type="transmembrane region" description="Helical" evidence="6">
    <location>
        <begin position="83"/>
        <end position="114"/>
    </location>
</feature>
<dbReference type="RefSeq" id="WP_203353898.1">
    <property type="nucleotide sequence ID" value="NZ_CP069127.1"/>
</dbReference>
<dbReference type="InterPro" id="IPR020846">
    <property type="entry name" value="MFS_dom"/>
</dbReference>
<accession>A0ABX7FM69</accession>
<feature type="transmembrane region" description="Helical" evidence="6">
    <location>
        <begin position="169"/>
        <end position="188"/>
    </location>
</feature>
<keyword evidence="4 6" id="KW-1133">Transmembrane helix</keyword>
<feature type="transmembrane region" description="Helical" evidence="6">
    <location>
        <begin position="144"/>
        <end position="163"/>
    </location>
</feature>
<feature type="transmembrane region" description="Helical" evidence="6">
    <location>
        <begin position="315"/>
        <end position="337"/>
    </location>
</feature>
<dbReference type="InterPro" id="IPR050382">
    <property type="entry name" value="MFS_Na/Anion_cotransporter"/>
</dbReference>
<protein>
    <submittedName>
        <fullName evidence="8">MFS transporter</fullName>
    </submittedName>
</protein>
<keyword evidence="3 6" id="KW-0812">Transmembrane</keyword>
<dbReference type="InterPro" id="IPR036259">
    <property type="entry name" value="MFS_trans_sf"/>
</dbReference>
<evidence type="ECO:0000313" key="8">
    <source>
        <dbReference type="EMBL" id="QRG66833.1"/>
    </source>
</evidence>
<evidence type="ECO:0000256" key="2">
    <source>
        <dbReference type="ARBA" id="ARBA00022448"/>
    </source>
</evidence>
<keyword evidence="2" id="KW-0813">Transport</keyword>
<evidence type="ECO:0000256" key="4">
    <source>
        <dbReference type="ARBA" id="ARBA00022989"/>
    </source>
</evidence>
<evidence type="ECO:0000256" key="1">
    <source>
        <dbReference type="ARBA" id="ARBA00004651"/>
    </source>
</evidence>
<keyword evidence="9" id="KW-1185">Reference proteome</keyword>
<evidence type="ECO:0000259" key="7">
    <source>
        <dbReference type="PROSITE" id="PS50850"/>
    </source>
</evidence>
<proteinExistence type="predicted"/>
<keyword evidence="5 6" id="KW-0472">Membrane</keyword>
<feature type="transmembrane region" description="Helical" evidence="6">
    <location>
        <begin position="378"/>
        <end position="397"/>
    </location>
</feature>
<dbReference type="CDD" id="cd17319">
    <property type="entry name" value="MFS_ExuT_GudP_like"/>
    <property type="match status" value="1"/>
</dbReference>
<dbReference type="Pfam" id="PF07690">
    <property type="entry name" value="MFS_1"/>
    <property type="match status" value="1"/>
</dbReference>
<comment type="subcellular location">
    <subcellularLocation>
        <location evidence="1">Cell membrane</location>
        <topology evidence="1">Multi-pass membrane protein</topology>
    </subcellularLocation>
</comment>
<evidence type="ECO:0000256" key="3">
    <source>
        <dbReference type="ARBA" id="ARBA00022692"/>
    </source>
</evidence>
<feature type="transmembrane region" description="Helical" evidence="6">
    <location>
        <begin position="15"/>
        <end position="41"/>
    </location>
</feature>
<dbReference type="SUPFAM" id="SSF103473">
    <property type="entry name" value="MFS general substrate transporter"/>
    <property type="match status" value="1"/>
</dbReference>
<feature type="transmembrane region" description="Helical" evidence="6">
    <location>
        <begin position="349"/>
        <end position="372"/>
    </location>
</feature>
<evidence type="ECO:0000256" key="6">
    <source>
        <dbReference type="SAM" id="Phobius"/>
    </source>
</evidence>
<dbReference type="InterPro" id="IPR011701">
    <property type="entry name" value="MFS"/>
</dbReference>
<reference evidence="8 9" key="1">
    <citation type="submission" date="2021-01" db="EMBL/GenBank/DDBJ databases">
        <title>Identification of strong promoters based on the transcriptome of Brevibacillus choshinensis.</title>
        <authorList>
            <person name="Yao D."/>
            <person name="Zhang K."/>
            <person name="Wu J."/>
        </authorList>
    </citation>
    <scope>NUCLEOTIDE SEQUENCE [LARGE SCALE GENOMIC DNA]</scope>
    <source>
        <strain evidence="8 9">HPD31-SP3</strain>
    </source>
</reference>
<name>A0ABX7FM69_BRECH</name>
<feature type="transmembrane region" description="Helical" evidence="6">
    <location>
        <begin position="252"/>
        <end position="275"/>
    </location>
</feature>
<dbReference type="PANTHER" id="PTHR11662">
    <property type="entry name" value="SOLUTE CARRIER FAMILY 17"/>
    <property type="match status" value="1"/>
</dbReference>
<sequence>MNTNVTPAANGKHKYLILGLLCLGWIINYFDKVAINVAVIPISQEFGLSETQVGLILSSFFLSYAIMQPIGGSLADKFGSRKVILFSVIGWSLFTILTGAAWSFLSLIIIRFLFGIGEGSYPSASSVAVAESFPQHERARAKSILTSATTIGAVLATLVAASLSKHFGWQAMFIVLGVLGLFLALLYAKFLHPAGAQAAKAKNTVDKLPLKELLKISMLWKLMAIYFGISMVNWGMMSWMPSYMVKVRHLDMVSMGALASIPAILSFFTVLGTGWMLDKKMVGREKYLISVGSLIGILSLYLLSKAPSVALVVTYQAFASIGLGAAVTTTLTMPLKYISPSSVGAASGLIYLGGQIAGVIAPTAMGFMIQQFNGSYDAAFWLLIIATAIPLFVGITLRTGALNRQEPPQAAASSS</sequence>
<dbReference type="PROSITE" id="PS50850">
    <property type="entry name" value="MFS"/>
    <property type="match status" value="1"/>
</dbReference>
<dbReference type="EMBL" id="CP069127">
    <property type="protein sequence ID" value="QRG66833.1"/>
    <property type="molecule type" value="Genomic_DNA"/>
</dbReference>
<dbReference type="Proteomes" id="UP000596248">
    <property type="component" value="Chromosome"/>
</dbReference>
<feature type="transmembrane region" description="Helical" evidence="6">
    <location>
        <begin position="53"/>
        <end position="71"/>
    </location>
</feature>
<evidence type="ECO:0000313" key="9">
    <source>
        <dbReference type="Proteomes" id="UP000596248"/>
    </source>
</evidence>
<feature type="transmembrane region" description="Helical" evidence="6">
    <location>
        <begin position="219"/>
        <end position="240"/>
    </location>
</feature>
<dbReference type="PANTHER" id="PTHR11662:SF399">
    <property type="entry name" value="FI19708P1-RELATED"/>
    <property type="match status" value="1"/>
</dbReference>
<dbReference type="Gene3D" id="1.20.1250.20">
    <property type="entry name" value="MFS general substrate transporter like domains"/>
    <property type="match status" value="2"/>
</dbReference>